<dbReference type="Gene3D" id="1.10.238.220">
    <property type="match status" value="1"/>
</dbReference>
<dbReference type="GO" id="GO:0000159">
    <property type="term" value="C:protein phosphatase type 2A complex"/>
    <property type="evidence" value="ECO:0007669"/>
    <property type="project" value="TreeGrafter"/>
</dbReference>
<keyword evidence="1" id="KW-0479">Metal-binding</keyword>
<organism evidence="4 7">
    <name type="scientific">Plasmodium ovale curtisi</name>
    <dbReference type="NCBI Taxonomy" id="864141"/>
    <lineage>
        <taxon>Eukaryota</taxon>
        <taxon>Sar</taxon>
        <taxon>Alveolata</taxon>
        <taxon>Apicomplexa</taxon>
        <taxon>Aconoidasida</taxon>
        <taxon>Haemosporida</taxon>
        <taxon>Plasmodiidae</taxon>
        <taxon>Plasmodium</taxon>
        <taxon>Plasmodium (Plasmodium)</taxon>
    </lineage>
</organism>
<feature type="compositionally biased region" description="Polar residues" evidence="2">
    <location>
        <begin position="1"/>
        <end position="10"/>
    </location>
</feature>
<sequence>MDIISHSSPKSIYRGEKKKATKELSEERSREGRLEAIARGGEEEKSSRRRTKEENGKQQTAKMNRRRAETSSKRNERTNPRFKTRTVAFAEMPRMKNSKALARLFLQGELMRPFLMDEDIWLFIQTVKRKLKEDDKEVEKWLDNQLTIARTTSVNSAFVSIPPFHHIKKNYEYSNVRMEKGCENYYSTCSDILRKKSSPLVMLTRAGSPIREETSSRVDIINLLTKRRNKEGENENVYDTSNTRYGGNDIRNSPHNKGKSIYKGGTMLEFGESMHRTGKGEISTLERKEEEMNISILKKPTDSSVKCGMISNNEFMTKGRSNSSSSMHGSSEQEEENIVAGMISKNIMENNFFQNDMYVKDKKVLESASDKSTLCTSTFDRRENDTMGTYGSSIIHIPSSKIESKDKSYTNDMKNKADSEMTIPFFSAHSNEKDDDYVSRPSWNEGQENLEDKLILKEFVQCRTKHIKTMQRESEVENMEKGTLLDIGYVQGEIDLRQKTGTERNLTKSKSKVAQLVISQRKDVGDKSNGCISYTSGVVNSHISFLQYCEGVKGKDVGDHDDSDDDDDGNCVPIVIPRMTVTIGRLINEDTDMKLKKIFSQCNNRMDLDAFENLIVMNFLKIGKYMSHTLFSRIEKINKDFITYDDIRKFFYNRFIDGTKDPSYIHDEMYSSAVSRGKHGNISLVAGSQNCNTKGESLEGSADVAIGITTCGKSDGMLSQREQIEVPYRKCSIINFFNAIKGEESRDYLEFKDFDEYIREVLRRNKSLQFLLEHAEFLERYIESVIVRIYYQIDVNDTNKIYLNDLRKHDLAHIWCCLDDSIKVQHIRNYFSYSHFYVYYCTFCQTSSCKDMLIDDNDLYRFDNHSLNDFIVNRIWSRISMKLGGPNQKYMCLNDWIYFIMNYEDMTTNRSIEFWFKLIDLDADCVIRDHEIQVFFNIQMERLKSHYLDEPKFEDWLCQMNDAIQPCNEGNFTLSDFKKNKKYASKFFGCLVSLSKLLAWESRDVHKELQIETQFPYWTPWEIYCKTKYDELCYIENENCYDEIFDNYENFDNGENLDNCENFDNYENFSAKNYYSLDL</sequence>
<dbReference type="InterPro" id="IPR041534">
    <property type="entry name" value="EF-hand_13"/>
</dbReference>
<reference evidence="6 7" key="2">
    <citation type="submission" date="2016-05" db="EMBL/GenBank/DDBJ databases">
        <authorList>
            <person name="Naeem Raeece"/>
        </authorList>
    </citation>
    <scope>NUCLEOTIDE SEQUENCE [LARGE SCALE GENOMIC DNA]</scope>
</reference>
<feature type="region of interest" description="Disordered" evidence="2">
    <location>
        <begin position="1"/>
        <end position="85"/>
    </location>
</feature>
<feature type="region of interest" description="Disordered" evidence="2">
    <location>
        <begin position="232"/>
        <end position="260"/>
    </location>
</feature>
<evidence type="ECO:0000313" key="6">
    <source>
        <dbReference type="Proteomes" id="UP000078546"/>
    </source>
</evidence>
<protein>
    <submittedName>
        <fullName evidence="4">Phosphatase 2A regulatory subunit-related protein, putative</fullName>
    </submittedName>
</protein>
<feature type="compositionally biased region" description="Basic and acidic residues" evidence="2">
    <location>
        <begin position="66"/>
        <end position="79"/>
    </location>
</feature>
<dbReference type="GO" id="GO:0019888">
    <property type="term" value="F:protein phosphatase regulator activity"/>
    <property type="evidence" value="ECO:0007669"/>
    <property type="project" value="TreeGrafter"/>
</dbReference>
<dbReference type="Pfam" id="PF17958">
    <property type="entry name" value="EF-hand_13"/>
    <property type="match status" value="1"/>
</dbReference>
<dbReference type="SUPFAM" id="SSF47473">
    <property type="entry name" value="EF-hand"/>
    <property type="match status" value="1"/>
</dbReference>
<dbReference type="GO" id="GO:0046872">
    <property type="term" value="F:metal ion binding"/>
    <property type="evidence" value="ECO:0007669"/>
    <property type="project" value="UniProtKB-KW"/>
</dbReference>
<proteinExistence type="predicted"/>
<evidence type="ECO:0000256" key="1">
    <source>
        <dbReference type="ARBA" id="ARBA00022723"/>
    </source>
</evidence>
<evidence type="ECO:0000313" key="7">
    <source>
        <dbReference type="Proteomes" id="UP000078560"/>
    </source>
</evidence>
<feature type="domain" description="PP2A regulatory subunit B'' EF-hand" evidence="3">
    <location>
        <begin position="735"/>
        <end position="818"/>
    </location>
</feature>
<dbReference type="Proteomes" id="UP000078546">
    <property type="component" value="Unassembled WGS sequence"/>
</dbReference>
<dbReference type="Proteomes" id="UP000078560">
    <property type="component" value="Unassembled WGS sequence"/>
</dbReference>
<evidence type="ECO:0000313" key="5">
    <source>
        <dbReference type="EMBL" id="SBS93834.1"/>
    </source>
</evidence>
<evidence type="ECO:0000256" key="2">
    <source>
        <dbReference type="SAM" id="MobiDB-lite"/>
    </source>
</evidence>
<evidence type="ECO:0000313" key="4">
    <source>
        <dbReference type="EMBL" id="SBS85062.1"/>
    </source>
</evidence>
<accession>A0A1A8VZE2</accession>
<evidence type="ECO:0000259" key="3">
    <source>
        <dbReference type="Pfam" id="PF17958"/>
    </source>
</evidence>
<dbReference type="PANTHER" id="PTHR14095:SF0">
    <property type="entry name" value="MIP22305P"/>
    <property type="match status" value="1"/>
</dbReference>
<feature type="compositionally biased region" description="Low complexity" evidence="2">
    <location>
        <begin position="321"/>
        <end position="330"/>
    </location>
</feature>
<dbReference type="AlphaFoldDB" id="A0A1A8VZE2"/>
<dbReference type="PANTHER" id="PTHR14095">
    <property type="entry name" value="PHOSPHATASE 2A REGULATORY SUBUNIT-RELATED"/>
    <property type="match status" value="1"/>
</dbReference>
<dbReference type="EMBL" id="FLQU01000391">
    <property type="protein sequence ID" value="SBS85062.1"/>
    <property type="molecule type" value="Genomic_DNA"/>
</dbReference>
<gene>
    <name evidence="5" type="ORF">POVCU1_026730</name>
    <name evidence="4" type="ORF">POVCU2_0029480</name>
</gene>
<feature type="compositionally biased region" description="Basic and acidic residues" evidence="2">
    <location>
        <begin position="21"/>
        <end position="56"/>
    </location>
</feature>
<dbReference type="EMBL" id="FLQV01000493">
    <property type="protein sequence ID" value="SBS93834.1"/>
    <property type="molecule type" value="Genomic_DNA"/>
</dbReference>
<feature type="region of interest" description="Disordered" evidence="2">
    <location>
        <begin position="315"/>
        <end position="335"/>
    </location>
</feature>
<reference evidence="4" key="1">
    <citation type="submission" date="2016-05" db="EMBL/GenBank/DDBJ databases">
        <authorList>
            <person name="Lavstsen T."/>
            <person name="Jespersen J.S."/>
        </authorList>
    </citation>
    <scope>NUCLEOTIDE SEQUENCE [LARGE SCALE GENOMIC DNA]</scope>
</reference>
<feature type="compositionally biased region" description="Polar residues" evidence="2">
    <location>
        <begin position="237"/>
        <end position="253"/>
    </location>
</feature>
<dbReference type="Gene3D" id="1.10.238.10">
    <property type="entry name" value="EF-hand"/>
    <property type="match status" value="1"/>
</dbReference>
<name>A0A1A8VZE2_PLAOA</name>
<dbReference type="InterPro" id="IPR011992">
    <property type="entry name" value="EF-hand-dom_pair"/>
</dbReference>